<feature type="region of interest" description="Disordered" evidence="6">
    <location>
        <begin position="1"/>
        <end position="20"/>
    </location>
</feature>
<organism evidence="7 8">
    <name type="scientific">Stutzerimonas tarimensis</name>
    <dbReference type="NCBI Taxonomy" id="1507735"/>
    <lineage>
        <taxon>Bacteria</taxon>
        <taxon>Pseudomonadati</taxon>
        <taxon>Pseudomonadota</taxon>
        <taxon>Gammaproteobacteria</taxon>
        <taxon>Pseudomonadales</taxon>
        <taxon>Pseudomonadaceae</taxon>
        <taxon>Stutzerimonas</taxon>
    </lineage>
</organism>
<dbReference type="InterPro" id="IPR009012">
    <property type="entry name" value="GrpE_head"/>
</dbReference>
<comment type="subunit">
    <text evidence="3">Homodimer.</text>
</comment>
<evidence type="ECO:0000313" key="8">
    <source>
        <dbReference type="Proteomes" id="UP001595630"/>
    </source>
</evidence>
<dbReference type="HAMAP" id="MF_01151">
    <property type="entry name" value="GrpE"/>
    <property type="match status" value="1"/>
</dbReference>
<dbReference type="SUPFAM" id="SSF51064">
    <property type="entry name" value="Head domain of nucleotide exchange factor GrpE"/>
    <property type="match status" value="1"/>
</dbReference>
<dbReference type="InterPro" id="IPR013805">
    <property type="entry name" value="GrpE_CC"/>
</dbReference>
<dbReference type="Gene3D" id="2.30.22.10">
    <property type="entry name" value="Head domain of nucleotide exchange factor GrpE"/>
    <property type="match status" value="1"/>
</dbReference>
<evidence type="ECO:0000313" key="7">
    <source>
        <dbReference type="EMBL" id="MFC3606294.1"/>
    </source>
</evidence>
<evidence type="ECO:0000256" key="5">
    <source>
        <dbReference type="RuleBase" id="RU004478"/>
    </source>
</evidence>
<reference evidence="8" key="1">
    <citation type="journal article" date="2019" name="Int. J. Syst. Evol. Microbiol.">
        <title>The Global Catalogue of Microorganisms (GCM) 10K type strain sequencing project: providing services to taxonomists for standard genome sequencing and annotation.</title>
        <authorList>
            <consortium name="The Broad Institute Genomics Platform"/>
            <consortium name="The Broad Institute Genome Sequencing Center for Infectious Disease"/>
            <person name="Wu L."/>
            <person name="Ma J."/>
        </authorList>
    </citation>
    <scope>NUCLEOTIDE SEQUENCE [LARGE SCALE GENOMIC DNA]</scope>
    <source>
        <strain evidence="8">KCTC 42447</strain>
    </source>
</reference>
<protein>
    <recommendedName>
        <fullName evidence="3 4">Protein GrpE</fullName>
    </recommendedName>
    <alternativeName>
        <fullName evidence="3">HSP-70 cofactor</fullName>
    </alternativeName>
</protein>
<evidence type="ECO:0000256" key="3">
    <source>
        <dbReference type="HAMAP-Rule" id="MF_01151"/>
    </source>
</evidence>
<dbReference type="NCBIfam" id="NF010737">
    <property type="entry name" value="PRK14139.1"/>
    <property type="match status" value="1"/>
</dbReference>
<gene>
    <name evidence="3 7" type="primary">grpE</name>
    <name evidence="7" type="ORF">ACFOMF_00635</name>
</gene>
<keyword evidence="3" id="KW-0963">Cytoplasm</keyword>
<keyword evidence="3 4" id="KW-0346">Stress response</keyword>
<dbReference type="PRINTS" id="PR00773">
    <property type="entry name" value="GRPEPROTEIN"/>
</dbReference>
<dbReference type="NCBIfam" id="NF010748">
    <property type="entry name" value="PRK14150.1"/>
    <property type="match status" value="1"/>
</dbReference>
<dbReference type="CDD" id="cd00446">
    <property type="entry name" value="GrpE"/>
    <property type="match status" value="1"/>
</dbReference>
<dbReference type="EMBL" id="JBHRXZ010000001">
    <property type="protein sequence ID" value="MFC3606294.1"/>
    <property type="molecule type" value="Genomic_DNA"/>
</dbReference>
<dbReference type="NCBIfam" id="NF010749">
    <property type="entry name" value="PRK14151.1"/>
    <property type="match status" value="1"/>
</dbReference>
<feature type="compositionally biased region" description="Acidic residues" evidence="6">
    <location>
        <begin position="49"/>
        <end position="59"/>
    </location>
</feature>
<feature type="region of interest" description="Disordered" evidence="6">
    <location>
        <begin position="31"/>
        <end position="78"/>
    </location>
</feature>
<evidence type="ECO:0000256" key="6">
    <source>
        <dbReference type="SAM" id="MobiDB-lite"/>
    </source>
</evidence>
<comment type="caution">
    <text evidence="7">The sequence shown here is derived from an EMBL/GenBank/DDBJ whole genome shotgun (WGS) entry which is preliminary data.</text>
</comment>
<comment type="similarity">
    <text evidence="1 3 5">Belongs to the GrpE family.</text>
</comment>
<dbReference type="Gene3D" id="3.90.20.20">
    <property type="match status" value="1"/>
</dbReference>
<dbReference type="Proteomes" id="UP001595630">
    <property type="component" value="Unassembled WGS sequence"/>
</dbReference>
<dbReference type="NCBIfam" id="NF010738">
    <property type="entry name" value="PRK14140.1"/>
    <property type="match status" value="1"/>
</dbReference>
<dbReference type="InterPro" id="IPR000740">
    <property type="entry name" value="GrpE"/>
</dbReference>
<dbReference type="Pfam" id="PF01025">
    <property type="entry name" value="GrpE"/>
    <property type="match status" value="1"/>
</dbReference>
<comment type="function">
    <text evidence="3 4">Participates actively in the response to hyperosmotic and heat shock by preventing the aggregation of stress-denatured proteins, in association with DnaK and GrpE. It is the nucleotide exchange factor for DnaK and may function as a thermosensor. Unfolded proteins bind initially to DnaJ; upon interaction with the DnaJ-bound protein, DnaK hydrolyzes its bound ATP, resulting in the formation of a stable complex. GrpE releases ADP from DnaK; ATP binding to DnaK triggers the release of the substrate protein, thus completing the reaction cycle. Several rounds of ATP-dependent interactions between DnaJ, DnaK and GrpE are required for fully efficient folding.</text>
</comment>
<accession>A0ABV7T0Q2</accession>
<keyword evidence="2 3" id="KW-0143">Chaperone</keyword>
<dbReference type="PROSITE" id="PS01071">
    <property type="entry name" value="GRPE"/>
    <property type="match status" value="1"/>
</dbReference>
<dbReference type="SUPFAM" id="SSF58014">
    <property type="entry name" value="Coiled-coil domain of nucleotide exchange factor GrpE"/>
    <property type="match status" value="1"/>
</dbReference>
<keyword evidence="8" id="KW-1185">Reference proteome</keyword>
<evidence type="ECO:0000256" key="4">
    <source>
        <dbReference type="RuleBase" id="RU000639"/>
    </source>
</evidence>
<dbReference type="RefSeq" id="WP_386360211.1">
    <property type="nucleotide sequence ID" value="NZ_JBHRXZ010000001.1"/>
</dbReference>
<comment type="subcellular location">
    <subcellularLocation>
        <location evidence="3">Cytoplasm</location>
    </subcellularLocation>
</comment>
<proteinExistence type="inferred from homology"/>
<evidence type="ECO:0000256" key="2">
    <source>
        <dbReference type="ARBA" id="ARBA00023186"/>
    </source>
</evidence>
<evidence type="ECO:0000256" key="1">
    <source>
        <dbReference type="ARBA" id="ARBA00009054"/>
    </source>
</evidence>
<name>A0ABV7T0Q2_9GAMM</name>
<dbReference type="PANTHER" id="PTHR21237">
    <property type="entry name" value="GRPE PROTEIN"/>
    <property type="match status" value="1"/>
</dbReference>
<sequence>MQEIGEGRCGGPAGADDSRVAGKWSLPLKLAPASPYWRSSEGERPQTDPQEEPMADEQNLDNQNLDASEEGGVERGEDLAARVEALEEQLATAQDQSLRMAAELQNIRRRAEQDIEKAHKFALEKFAGDLLAVVDSLERGLELSNPDDESIKPMREGVELTLKLLHDTLGRHQLQAVDPVGEPFNPEHHQAMAMEESHQVEPNSVLKVFQKGYLLSGRLLRPAMVVVSKAPSQPQPSIDEKA</sequence>
<dbReference type="PANTHER" id="PTHR21237:SF23">
    <property type="entry name" value="GRPE PROTEIN HOMOLOG, MITOCHONDRIAL"/>
    <property type="match status" value="1"/>
</dbReference>